<proteinExistence type="predicted"/>
<evidence type="ECO:0000313" key="3">
    <source>
        <dbReference type="Proteomes" id="UP001172738"/>
    </source>
</evidence>
<accession>A0ABT8G398</accession>
<keyword evidence="3" id="KW-1185">Reference proteome</keyword>
<keyword evidence="1" id="KW-0472">Membrane</keyword>
<dbReference type="Proteomes" id="UP001172738">
    <property type="component" value="Unassembled WGS sequence"/>
</dbReference>
<keyword evidence="1" id="KW-1133">Transmembrane helix</keyword>
<reference evidence="2" key="1">
    <citation type="submission" date="2023-06" db="EMBL/GenBank/DDBJ databases">
        <title>SYSU T00b26.</title>
        <authorList>
            <person name="Gao L."/>
            <person name="Fang B.-Z."/>
            <person name="Li W.-J."/>
        </authorList>
    </citation>
    <scope>NUCLEOTIDE SEQUENCE</scope>
    <source>
        <strain evidence="2">SYSU T00b26</strain>
    </source>
</reference>
<dbReference type="EMBL" id="JAUHPV010000007">
    <property type="protein sequence ID" value="MDN4473616.1"/>
    <property type="molecule type" value="Genomic_DNA"/>
</dbReference>
<gene>
    <name evidence="2" type="ORF">QQX04_11490</name>
</gene>
<comment type="caution">
    <text evidence="2">The sequence shown here is derived from an EMBL/GenBank/DDBJ whole genome shotgun (WGS) entry which is preliminary data.</text>
</comment>
<sequence length="155" mass="17355">MRLMRRPAFLGAVAMTVLVALYSVYVGQQAVLFLESGQIVGFAIGVAMLALPVLAVWWLYNEWRLGVTVQRMADRLGEEGRLPVDDLERTESGRISQESADAAFEVAKRAVDERPEDWAAWFHVGFAYDASGDKRMARKSLNYAAQLFRAEGRRG</sequence>
<dbReference type="SUPFAM" id="SSF48452">
    <property type="entry name" value="TPR-like"/>
    <property type="match status" value="1"/>
</dbReference>
<dbReference type="Gene3D" id="1.25.40.10">
    <property type="entry name" value="Tetratricopeptide repeat domain"/>
    <property type="match status" value="1"/>
</dbReference>
<feature type="transmembrane region" description="Helical" evidence="1">
    <location>
        <begin position="39"/>
        <end position="60"/>
    </location>
</feature>
<evidence type="ECO:0008006" key="4">
    <source>
        <dbReference type="Google" id="ProtNLM"/>
    </source>
</evidence>
<keyword evidence="1" id="KW-0812">Transmembrane</keyword>
<protein>
    <recommendedName>
        <fullName evidence="4">Tetratricopeptide repeat-containing protein</fullName>
    </recommendedName>
</protein>
<name>A0ABT8G398_9MICO</name>
<dbReference type="InterPro" id="IPR011990">
    <property type="entry name" value="TPR-like_helical_dom_sf"/>
</dbReference>
<organism evidence="2 3">
    <name type="scientific">Demequina zhanjiangensis</name>
    <dbReference type="NCBI Taxonomy" id="3051659"/>
    <lineage>
        <taxon>Bacteria</taxon>
        <taxon>Bacillati</taxon>
        <taxon>Actinomycetota</taxon>
        <taxon>Actinomycetes</taxon>
        <taxon>Micrococcales</taxon>
        <taxon>Demequinaceae</taxon>
        <taxon>Demequina</taxon>
    </lineage>
</organism>
<dbReference type="RefSeq" id="WP_301129325.1">
    <property type="nucleotide sequence ID" value="NZ_JAUHPV010000007.1"/>
</dbReference>
<evidence type="ECO:0000313" key="2">
    <source>
        <dbReference type="EMBL" id="MDN4473616.1"/>
    </source>
</evidence>
<evidence type="ECO:0000256" key="1">
    <source>
        <dbReference type="SAM" id="Phobius"/>
    </source>
</evidence>